<protein>
    <submittedName>
        <fullName evidence="1">Uncharacterized protein</fullName>
    </submittedName>
</protein>
<accession>A0A937REG5</accession>
<dbReference type="Proteomes" id="UP000604475">
    <property type="component" value="Unassembled WGS sequence"/>
</dbReference>
<name>A0A937REG5_9ACTN</name>
<keyword evidence="2" id="KW-1185">Reference proteome</keyword>
<organism evidence="1 2">
    <name type="scientific">Frankia nepalensis</name>
    <dbReference type="NCBI Taxonomy" id="1836974"/>
    <lineage>
        <taxon>Bacteria</taxon>
        <taxon>Bacillati</taxon>
        <taxon>Actinomycetota</taxon>
        <taxon>Actinomycetes</taxon>
        <taxon>Frankiales</taxon>
        <taxon>Frankiaceae</taxon>
        <taxon>Frankia</taxon>
    </lineage>
</organism>
<dbReference type="RefSeq" id="WP_203002736.1">
    <property type="nucleotide sequence ID" value="NZ_JADWYU010000093.1"/>
</dbReference>
<evidence type="ECO:0000313" key="2">
    <source>
        <dbReference type="Proteomes" id="UP000604475"/>
    </source>
</evidence>
<comment type="caution">
    <text evidence="1">The sequence shown here is derived from an EMBL/GenBank/DDBJ whole genome shotgun (WGS) entry which is preliminary data.</text>
</comment>
<sequence>MDSDVSEAVAELRELRRGRGLLADDVHRRVGPRLRIFCGIDASDPPAAIRRKLVLALTEQCRRLPSDLRLAVQVALALHETADHKFLHERLEWLASQFDRDPRTARRRIDEGLRILAESVVDPRDAAPAATPTPFAADGWFVASMRATLRFDVDPPRLIEERLVVATADDLDEVVSSLSIPRRPGPPAPSPSGLMATMLYGGEIVETRRPSRGHARFVVRLPRPLNLGEQHEFSIEYVAYPRAQLPPYYAVVPLRRYDHVQTRVRFGTDRLPAKIWRLSGVHPRVVDEFTPGPERVAIDSIGEVRVEFFNLRQGLSYGLQWEPSSEPP</sequence>
<dbReference type="EMBL" id="JAEACQ010000253">
    <property type="protein sequence ID" value="MBL7630681.1"/>
    <property type="molecule type" value="Genomic_DNA"/>
</dbReference>
<proteinExistence type="predicted"/>
<reference evidence="1" key="1">
    <citation type="submission" date="2020-12" db="EMBL/GenBank/DDBJ databases">
        <title>Genomic characterization of non-nitrogen-fixing Frankia strains.</title>
        <authorList>
            <person name="Carlos-Shanley C."/>
            <person name="Guerra T."/>
            <person name="Hahn D."/>
        </authorList>
    </citation>
    <scope>NUCLEOTIDE SEQUENCE</scope>
    <source>
        <strain evidence="1">CN6</strain>
    </source>
</reference>
<evidence type="ECO:0000313" key="1">
    <source>
        <dbReference type="EMBL" id="MBL7630681.1"/>
    </source>
</evidence>
<dbReference type="AlphaFoldDB" id="A0A937REG5"/>
<gene>
    <name evidence="1" type="ORF">I7412_26675</name>
</gene>